<proteinExistence type="predicted"/>
<sequence length="349" mass="38487">MVISQEVSIMVYSCFWKGIETWFSPFRNTHIPHADVENYRAWEAAFERQVYDFLGLNYPAKALFLCLKGIWHFSAGMMRRMGNKQDGTDRIFSGFRAPLPQDFQPETNNLASLRLEVQEETNGITGTIYTVTLEHVPHQIYHHLDQALIPAPYQESFYGPVFFPFILVGFMVPIAVALKENSSRMQSIFIIEQMIVLILKFYDASDVKINTRFEEAGSGAQGAAQENPATPQELQTQSGSSSATESPVGDNGTIDHESRSTTASTHSVVLPITHNLERGDTPPDPKSPNTTQPVANDQMNIRELSESGAPAQGGTADNSASALPQVGRLEALTSPSSHQPVSCAEIHTS</sequence>
<gene>
    <name evidence="3" type="ORF">AYL99_08068</name>
</gene>
<name>A0A178ZC16_9EURO</name>
<organism evidence="3 4">
    <name type="scientific">Fonsecaea erecta</name>
    <dbReference type="NCBI Taxonomy" id="1367422"/>
    <lineage>
        <taxon>Eukaryota</taxon>
        <taxon>Fungi</taxon>
        <taxon>Dikarya</taxon>
        <taxon>Ascomycota</taxon>
        <taxon>Pezizomycotina</taxon>
        <taxon>Eurotiomycetes</taxon>
        <taxon>Chaetothyriomycetidae</taxon>
        <taxon>Chaetothyriales</taxon>
        <taxon>Herpotrichiellaceae</taxon>
        <taxon>Fonsecaea</taxon>
    </lineage>
</organism>
<feature type="region of interest" description="Disordered" evidence="1">
    <location>
        <begin position="218"/>
        <end position="349"/>
    </location>
</feature>
<evidence type="ECO:0000256" key="1">
    <source>
        <dbReference type="SAM" id="MobiDB-lite"/>
    </source>
</evidence>
<accession>A0A178ZC16</accession>
<dbReference type="GeneID" id="30012236"/>
<dbReference type="RefSeq" id="XP_018690697.1">
    <property type="nucleotide sequence ID" value="XM_018839576.1"/>
</dbReference>
<feature type="transmembrane region" description="Helical" evidence="2">
    <location>
        <begin position="157"/>
        <end position="178"/>
    </location>
</feature>
<keyword evidence="4" id="KW-1185">Reference proteome</keyword>
<dbReference type="OrthoDB" id="4524878at2759"/>
<dbReference type="Proteomes" id="UP000078343">
    <property type="component" value="Unassembled WGS sequence"/>
</dbReference>
<dbReference type="EMBL" id="LVYI01000007">
    <property type="protein sequence ID" value="OAP57330.1"/>
    <property type="molecule type" value="Genomic_DNA"/>
</dbReference>
<keyword evidence="2" id="KW-1133">Transmembrane helix</keyword>
<keyword evidence="2" id="KW-0812">Transmembrane</keyword>
<keyword evidence="2" id="KW-0472">Membrane</keyword>
<evidence type="ECO:0000313" key="3">
    <source>
        <dbReference type="EMBL" id="OAP57330.1"/>
    </source>
</evidence>
<comment type="caution">
    <text evidence="3">The sequence shown here is derived from an EMBL/GenBank/DDBJ whole genome shotgun (WGS) entry which is preliminary data.</text>
</comment>
<feature type="compositionally biased region" description="Polar residues" evidence="1">
    <location>
        <begin position="287"/>
        <end position="299"/>
    </location>
</feature>
<dbReference type="AlphaFoldDB" id="A0A178ZC16"/>
<protein>
    <submittedName>
        <fullName evidence="3">Uncharacterized protein</fullName>
    </submittedName>
</protein>
<evidence type="ECO:0000313" key="4">
    <source>
        <dbReference type="Proteomes" id="UP000078343"/>
    </source>
</evidence>
<evidence type="ECO:0000256" key="2">
    <source>
        <dbReference type="SAM" id="Phobius"/>
    </source>
</evidence>
<reference evidence="3 4" key="1">
    <citation type="submission" date="2016-04" db="EMBL/GenBank/DDBJ databases">
        <title>Draft genome of Fonsecaea erecta CBS 125763.</title>
        <authorList>
            <person name="Weiss V.A."/>
            <person name="Vicente V.A."/>
            <person name="Raittz R.T."/>
            <person name="Moreno L.F."/>
            <person name="De Souza E.M."/>
            <person name="Pedrosa F.O."/>
            <person name="Steffens M.B."/>
            <person name="Faoro H."/>
            <person name="Tadra-Sfeir M.Z."/>
            <person name="Najafzadeh M.J."/>
            <person name="Felipe M.S."/>
            <person name="Teixeira M."/>
            <person name="Sun J."/>
            <person name="Xi L."/>
            <person name="Gomes R."/>
            <person name="De Azevedo C.M."/>
            <person name="Salgado C.G."/>
            <person name="Da Silva M.B."/>
            <person name="Nascimento M.F."/>
            <person name="Queiroz-Telles F."/>
            <person name="Attili D.S."/>
            <person name="Gorbushina A."/>
        </authorList>
    </citation>
    <scope>NUCLEOTIDE SEQUENCE [LARGE SCALE GENOMIC DNA]</scope>
    <source>
        <strain evidence="3 4">CBS 125763</strain>
    </source>
</reference>
<feature type="compositionally biased region" description="Polar residues" evidence="1">
    <location>
        <begin position="227"/>
        <end position="245"/>
    </location>
</feature>